<name>A0A402DMG8_9CELL</name>
<dbReference type="EMBL" id="BIMR01000018">
    <property type="protein sequence ID" value="GCE75313.1"/>
    <property type="molecule type" value="Genomic_DNA"/>
</dbReference>
<evidence type="ECO:0000256" key="1">
    <source>
        <dbReference type="SAM" id="MobiDB-lite"/>
    </source>
</evidence>
<comment type="caution">
    <text evidence="2">The sequence shown here is derived from an EMBL/GenBank/DDBJ whole genome shotgun (WGS) entry which is preliminary data.</text>
</comment>
<evidence type="ECO:0000313" key="2">
    <source>
        <dbReference type="EMBL" id="GCE75313.1"/>
    </source>
</evidence>
<gene>
    <name evidence="2" type="ORF">CBZ_03690</name>
</gene>
<feature type="region of interest" description="Disordered" evidence="1">
    <location>
        <begin position="43"/>
        <end position="82"/>
    </location>
</feature>
<feature type="compositionally biased region" description="Polar residues" evidence="1">
    <location>
        <begin position="73"/>
        <end position="82"/>
    </location>
</feature>
<feature type="compositionally biased region" description="Basic residues" evidence="1">
    <location>
        <begin position="47"/>
        <end position="62"/>
    </location>
</feature>
<accession>A0A402DMG8</accession>
<evidence type="ECO:0000313" key="3">
    <source>
        <dbReference type="Proteomes" id="UP000289954"/>
    </source>
</evidence>
<keyword evidence="3" id="KW-1185">Reference proteome</keyword>
<dbReference type="AlphaFoldDB" id="A0A402DMG8"/>
<feature type="region of interest" description="Disordered" evidence="1">
    <location>
        <begin position="1"/>
        <end position="26"/>
    </location>
</feature>
<proteinExistence type="predicted"/>
<sequence>MPCVRSAYDVSQGSSRVPAAEDVGWPPDVSRGGTGCEVIPAVSHASRATRRKVRRGHCHPGNRPRGGVGRQTVARTLSISSV</sequence>
<organism evidence="2 3">
    <name type="scientific">Cellulomonas biazotea</name>
    <dbReference type="NCBI Taxonomy" id="1709"/>
    <lineage>
        <taxon>Bacteria</taxon>
        <taxon>Bacillati</taxon>
        <taxon>Actinomycetota</taxon>
        <taxon>Actinomycetes</taxon>
        <taxon>Micrococcales</taxon>
        <taxon>Cellulomonadaceae</taxon>
        <taxon>Cellulomonas</taxon>
    </lineage>
</organism>
<dbReference type="Proteomes" id="UP000289954">
    <property type="component" value="Unassembled WGS sequence"/>
</dbReference>
<reference evidence="2 3" key="1">
    <citation type="submission" date="2019-01" db="EMBL/GenBank/DDBJ databases">
        <title>Draft genome sequence of Cellulomonas takizawaensis strain TKZ-21.</title>
        <authorList>
            <person name="Yamamura H."/>
            <person name="Hayashi T."/>
            <person name="Hamada M."/>
            <person name="Serisawa Y."/>
            <person name="Matsuyama K."/>
            <person name="Nakagawa Y."/>
            <person name="Otoguro M."/>
            <person name="Yanagida F."/>
            <person name="Hayakawa M."/>
        </authorList>
    </citation>
    <scope>NUCLEOTIDE SEQUENCE [LARGE SCALE GENOMIC DNA]</scope>
    <source>
        <strain evidence="2 3">NBRC12680</strain>
    </source>
</reference>
<protein>
    <submittedName>
        <fullName evidence="2">Uncharacterized protein</fullName>
    </submittedName>
</protein>